<dbReference type="Gene3D" id="1.10.230.10">
    <property type="entry name" value="Cytochrome P450-Terp, domain 2"/>
    <property type="match status" value="1"/>
</dbReference>
<dbReference type="GO" id="GO:0016829">
    <property type="term" value="F:lyase activity"/>
    <property type="evidence" value="ECO:0007669"/>
    <property type="project" value="UniProtKB-KW"/>
</dbReference>
<accession>A0ABQ1JNY6</accession>
<dbReference type="SUPFAM" id="SSF48256">
    <property type="entry name" value="Citrate synthase"/>
    <property type="match status" value="1"/>
</dbReference>
<organism evidence="3 4">
    <name type="scientific">Blastomonas aquatica</name>
    <dbReference type="NCBI Taxonomy" id="1510276"/>
    <lineage>
        <taxon>Bacteria</taxon>
        <taxon>Pseudomonadati</taxon>
        <taxon>Pseudomonadota</taxon>
        <taxon>Alphaproteobacteria</taxon>
        <taxon>Sphingomonadales</taxon>
        <taxon>Sphingomonadaceae</taxon>
        <taxon>Blastomonas</taxon>
    </lineage>
</organism>
<dbReference type="NCBIfam" id="NF004868">
    <property type="entry name" value="PRK06224.1-5"/>
    <property type="match status" value="1"/>
</dbReference>
<protein>
    <recommendedName>
        <fullName evidence="2">citrate synthase (unknown stereospecificity)</fullName>
        <ecNumber evidence="2">2.3.3.16</ecNumber>
    </recommendedName>
</protein>
<dbReference type="InterPro" id="IPR016143">
    <property type="entry name" value="Citrate_synth-like_sm_a-sub"/>
</dbReference>
<evidence type="ECO:0000313" key="4">
    <source>
        <dbReference type="Proteomes" id="UP000614261"/>
    </source>
</evidence>
<keyword evidence="3" id="KW-0456">Lyase</keyword>
<dbReference type="InterPro" id="IPR036969">
    <property type="entry name" value="Citrate_synthase_sf"/>
</dbReference>
<comment type="caution">
    <text evidence="3">The sequence shown here is derived from an EMBL/GenBank/DDBJ whole genome shotgun (WGS) entry which is preliminary data.</text>
</comment>
<dbReference type="InterPro" id="IPR002020">
    <property type="entry name" value="Citrate_synthase"/>
</dbReference>
<name>A0ABQ1JNY6_9SPHN</name>
<sequence length="269" mass="27960">MRIGKQDAPFTSICTSDAHSITVRGRDLCGDIIGKMDFTSYFWLLVTGTEPTEVQKFFANAVLAAIAEHGLVPSVVAARMTYAAAPEAFHGAVAAGLMGCGSVVLGSAEIAGRFYADLVGQVHDTGRDAAQIAADGVRTLRATKQAIPGFGHPQHSAGDPRALLLLEMAGEHGIVGPHIEMLFALRDCLPETLGRPLPINVNGAIPAVMLDVGFPVGALKGISLLARTASLIGHLHEEIERPIGFVMSGAAAAAITYDGPQGNASDNAD</sequence>
<dbReference type="EMBL" id="BMGD01000005">
    <property type="protein sequence ID" value="GGB71032.1"/>
    <property type="molecule type" value="Genomic_DNA"/>
</dbReference>
<evidence type="ECO:0000256" key="1">
    <source>
        <dbReference type="ARBA" id="ARBA00004751"/>
    </source>
</evidence>
<evidence type="ECO:0000256" key="2">
    <source>
        <dbReference type="ARBA" id="ARBA00012972"/>
    </source>
</evidence>
<keyword evidence="4" id="KW-1185">Reference proteome</keyword>
<dbReference type="Pfam" id="PF00285">
    <property type="entry name" value="Citrate_synt"/>
    <property type="match status" value="1"/>
</dbReference>
<reference evidence="4" key="1">
    <citation type="journal article" date="2019" name="Int. J. Syst. Evol. Microbiol.">
        <title>The Global Catalogue of Microorganisms (GCM) 10K type strain sequencing project: providing services to taxonomists for standard genome sequencing and annotation.</title>
        <authorList>
            <consortium name="The Broad Institute Genomics Platform"/>
            <consortium name="The Broad Institute Genome Sequencing Center for Infectious Disease"/>
            <person name="Wu L."/>
            <person name="Ma J."/>
        </authorList>
    </citation>
    <scope>NUCLEOTIDE SEQUENCE [LARGE SCALE GENOMIC DNA]</scope>
    <source>
        <strain evidence="4">CGMCC 1.12851</strain>
    </source>
</reference>
<dbReference type="RefSeq" id="WP_188515050.1">
    <property type="nucleotide sequence ID" value="NZ_BMGD01000005.1"/>
</dbReference>
<dbReference type="EC" id="2.3.3.16" evidence="2"/>
<comment type="pathway">
    <text evidence="1">Carbohydrate metabolism; tricarboxylic acid cycle; isocitrate from oxaloacetate: step 1/2.</text>
</comment>
<gene>
    <name evidence="3" type="ORF">GCM10010833_27820</name>
</gene>
<proteinExistence type="predicted"/>
<evidence type="ECO:0000313" key="3">
    <source>
        <dbReference type="EMBL" id="GGB71032.1"/>
    </source>
</evidence>
<dbReference type="CDD" id="cd06100">
    <property type="entry name" value="CCL_ACL-C"/>
    <property type="match status" value="1"/>
</dbReference>
<dbReference type="Proteomes" id="UP000614261">
    <property type="component" value="Unassembled WGS sequence"/>
</dbReference>